<sequence>MRLARWVIRAVIPVGLIGTYILHRGSSPVYVGRSDTDLRRRLLEHSARARGEYFSYDVHYTSEQAFEVECSLFHALRPALTNVLHPDRPNHLTSPCPFCLDTLGDVLGNRLRTPNL</sequence>
<name>A0A919USC3_9ACTN</name>
<dbReference type="EMBL" id="BOOA01000083">
    <property type="protein sequence ID" value="GIH28488.1"/>
    <property type="molecule type" value="Genomic_DNA"/>
</dbReference>
<evidence type="ECO:0000313" key="1">
    <source>
        <dbReference type="EMBL" id="GIH28488.1"/>
    </source>
</evidence>
<protein>
    <recommendedName>
        <fullName evidence="3">GIY-YIG domain-containing protein</fullName>
    </recommendedName>
</protein>
<reference evidence="1" key="1">
    <citation type="submission" date="2021-01" db="EMBL/GenBank/DDBJ databases">
        <title>Whole genome shotgun sequence of Acrocarpospora phusangensis NBRC 108782.</title>
        <authorList>
            <person name="Komaki H."/>
            <person name="Tamura T."/>
        </authorList>
    </citation>
    <scope>NUCLEOTIDE SEQUENCE</scope>
    <source>
        <strain evidence="1">NBRC 108782</strain>
    </source>
</reference>
<organism evidence="1 2">
    <name type="scientific">Acrocarpospora phusangensis</name>
    <dbReference type="NCBI Taxonomy" id="1070424"/>
    <lineage>
        <taxon>Bacteria</taxon>
        <taxon>Bacillati</taxon>
        <taxon>Actinomycetota</taxon>
        <taxon>Actinomycetes</taxon>
        <taxon>Streptosporangiales</taxon>
        <taxon>Streptosporangiaceae</taxon>
        <taxon>Acrocarpospora</taxon>
    </lineage>
</organism>
<evidence type="ECO:0008006" key="3">
    <source>
        <dbReference type="Google" id="ProtNLM"/>
    </source>
</evidence>
<dbReference type="RefSeq" id="WP_204045102.1">
    <property type="nucleotide sequence ID" value="NZ_BOOA01000083.1"/>
</dbReference>
<accession>A0A919USC3</accession>
<comment type="caution">
    <text evidence="1">The sequence shown here is derived from an EMBL/GenBank/DDBJ whole genome shotgun (WGS) entry which is preliminary data.</text>
</comment>
<gene>
    <name evidence="1" type="ORF">Aph01nite_67980</name>
</gene>
<dbReference type="Proteomes" id="UP000640052">
    <property type="component" value="Unassembled WGS sequence"/>
</dbReference>
<proteinExistence type="predicted"/>
<dbReference type="AlphaFoldDB" id="A0A919USC3"/>
<evidence type="ECO:0000313" key="2">
    <source>
        <dbReference type="Proteomes" id="UP000640052"/>
    </source>
</evidence>
<keyword evidence="2" id="KW-1185">Reference proteome</keyword>